<keyword evidence="1" id="KW-0472">Membrane</keyword>
<feature type="transmembrane region" description="Helical" evidence="1">
    <location>
        <begin position="67"/>
        <end position="84"/>
    </location>
</feature>
<feature type="transmembrane region" description="Helical" evidence="1">
    <location>
        <begin position="349"/>
        <end position="366"/>
    </location>
</feature>
<keyword evidence="1" id="KW-1133">Transmembrane helix</keyword>
<sequence>MRDSLFVAMDDPHAVLPLARHFVSRWFALIWLGVIVVVSFYPYDLQGSNEPLLDFLFYPLPYYQRDFDNLVNVVAYLPYGFALARVPHRRWLGFLFGCCVAAGTSLAVEVTQHFFAGRVSSNLDLLYNSAGGVLGALLATSPLFRWLGRWGLSRRYRWFVKDSSADYALMLLAVWFLTQINPAIPLFGVVTLPRGLPQPFASPLHDPALFLMLVEAGGAMLHLLALLLFLTGFLTSRRYQVRSVLLFLGIAWFVKVVAAGVLLKPMAFFEWMNFHVALGLVSGLLLAWAATRLRRGWQHFLALLALAGSVWLSSVWPLEASPRDDMVLFRWSYGHLRNLNALAEYVSDLWPWAAMAVLLLSLWRIMRAAR</sequence>
<feature type="transmembrane region" description="Helical" evidence="1">
    <location>
        <begin position="26"/>
        <end position="43"/>
    </location>
</feature>
<proteinExistence type="predicted"/>
<dbReference type="Proteomes" id="UP001200247">
    <property type="component" value="Unassembled WGS sequence"/>
</dbReference>
<protein>
    <submittedName>
        <fullName evidence="3">VanZ family protein</fullName>
    </submittedName>
</protein>
<feature type="transmembrane region" description="Helical" evidence="1">
    <location>
        <begin position="91"/>
        <end position="115"/>
    </location>
</feature>
<dbReference type="AlphaFoldDB" id="A0ABD4SVH0"/>
<dbReference type="EMBL" id="JAJAXM010000024">
    <property type="protein sequence ID" value="MCG9026685.1"/>
    <property type="molecule type" value="Genomic_DNA"/>
</dbReference>
<feature type="transmembrane region" description="Helical" evidence="1">
    <location>
        <begin position="167"/>
        <end position="188"/>
    </location>
</feature>
<feature type="transmembrane region" description="Helical" evidence="1">
    <location>
        <begin position="208"/>
        <end position="231"/>
    </location>
</feature>
<evidence type="ECO:0000256" key="1">
    <source>
        <dbReference type="SAM" id="Phobius"/>
    </source>
</evidence>
<feature type="transmembrane region" description="Helical" evidence="1">
    <location>
        <begin position="300"/>
        <end position="318"/>
    </location>
</feature>
<keyword evidence="1" id="KW-0812">Transmembrane</keyword>
<feature type="transmembrane region" description="Helical" evidence="1">
    <location>
        <begin position="243"/>
        <end position="262"/>
    </location>
</feature>
<dbReference type="GeneID" id="75109918"/>
<organism evidence="3 4">
    <name type="scientific">Laribacter hongkongensis</name>
    <dbReference type="NCBI Taxonomy" id="168471"/>
    <lineage>
        <taxon>Bacteria</taxon>
        <taxon>Pseudomonadati</taxon>
        <taxon>Pseudomonadota</taxon>
        <taxon>Betaproteobacteria</taxon>
        <taxon>Neisseriales</taxon>
        <taxon>Aquaspirillaceae</taxon>
        <taxon>Laribacter</taxon>
    </lineage>
</organism>
<evidence type="ECO:0000313" key="4">
    <source>
        <dbReference type="Proteomes" id="UP001200247"/>
    </source>
</evidence>
<feature type="domain" description="VanZ-like" evidence="2">
    <location>
        <begin position="28"/>
        <end position="140"/>
    </location>
</feature>
<dbReference type="Pfam" id="PF04892">
    <property type="entry name" value="VanZ"/>
    <property type="match status" value="1"/>
</dbReference>
<comment type="caution">
    <text evidence="3">The sequence shown here is derived from an EMBL/GenBank/DDBJ whole genome shotgun (WGS) entry which is preliminary data.</text>
</comment>
<dbReference type="InterPro" id="IPR006976">
    <property type="entry name" value="VanZ-like"/>
</dbReference>
<gene>
    <name evidence="3" type="ORF">LH440_12395</name>
</gene>
<evidence type="ECO:0000313" key="3">
    <source>
        <dbReference type="EMBL" id="MCG9026685.1"/>
    </source>
</evidence>
<dbReference type="RefSeq" id="WP_239857525.1">
    <property type="nucleotide sequence ID" value="NZ_JAJAWK010000056.1"/>
</dbReference>
<evidence type="ECO:0000259" key="2">
    <source>
        <dbReference type="Pfam" id="PF04892"/>
    </source>
</evidence>
<accession>A0ABD4SVH0</accession>
<reference evidence="3 4" key="1">
    <citation type="submission" date="2021-10" db="EMBL/GenBank/DDBJ databases">
        <title>Whole-genome sequencing analysis of Laribacter hongkongensis: virulence gene profiles, carbohydrate-active enzyme prediction, and antimicrobial resistance characterization.</title>
        <authorList>
            <person name="Yuan P."/>
            <person name="Zhan Y."/>
            <person name="Chen D."/>
        </authorList>
    </citation>
    <scope>NUCLEOTIDE SEQUENCE [LARGE SCALE GENOMIC DNA]</scope>
    <source>
        <strain evidence="3 4">W67</strain>
    </source>
</reference>
<feature type="transmembrane region" description="Helical" evidence="1">
    <location>
        <begin position="268"/>
        <end position="288"/>
    </location>
</feature>
<feature type="transmembrane region" description="Helical" evidence="1">
    <location>
        <begin position="127"/>
        <end position="147"/>
    </location>
</feature>
<name>A0ABD4SVH0_9NEIS</name>